<proteinExistence type="inferred from homology"/>
<evidence type="ECO:0000256" key="2">
    <source>
        <dbReference type="SAM" id="Phobius"/>
    </source>
</evidence>
<keyword evidence="2" id="KW-0812">Transmembrane</keyword>
<keyword evidence="2" id="KW-1133">Transmembrane helix</keyword>
<evidence type="ECO:0000313" key="4">
    <source>
        <dbReference type="Proteomes" id="UP000294726"/>
    </source>
</evidence>
<gene>
    <name evidence="3" type="primary">ylmG</name>
    <name evidence="3" type="ORF">OENI_1140</name>
</gene>
<sequence length="109" mass="13105">MRFPDLVLLRIQWGKMLASNSLYYIYLIIHWVISLYSWIIFLWAIMSWLPINFSSKFLYWLNWIVEPFIDIFRRFIPTFAGIDFSPIIAILVLQFANRGLALIFVQLLQ</sequence>
<name>A0AAQ2UVH8_OENOE</name>
<accession>A0AAQ2UVH8</accession>
<dbReference type="Proteomes" id="UP000294726">
    <property type="component" value="Chromosome"/>
</dbReference>
<feature type="transmembrane region" description="Helical" evidence="2">
    <location>
        <begin position="21"/>
        <end position="45"/>
    </location>
</feature>
<dbReference type="PANTHER" id="PTHR33219">
    <property type="entry name" value="YLMG HOMOLOG PROTEIN 2, CHLOROPLASTIC"/>
    <property type="match status" value="1"/>
</dbReference>
<dbReference type="InterPro" id="IPR003425">
    <property type="entry name" value="CCB3/YggT"/>
</dbReference>
<reference evidence="3 4" key="1">
    <citation type="submission" date="2018-08" db="EMBL/GenBank/DDBJ databases">
        <authorList>
            <person name="Lorentzen P. G. S. M."/>
        </authorList>
    </citation>
    <scope>NUCLEOTIDE SEQUENCE [LARGE SCALE GENOMIC DNA]</scope>
    <source>
        <strain evidence="3 4">CRBO_1381</strain>
    </source>
</reference>
<organism evidence="3 4">
    <name type="scientific">Oenococcus oeni</name>
    <name type="common">Leuconostoc oenos</name>
    <dbReference type="NCBI Taxonomy" id="1247"/>
    <lineage>
        <taxon>Bacteria</taxon>
        <taxon>Bacillati</taxon>
        <taxon>Bacillota</taxon>
        <taxon>Bacilli</taxon>
        <taxon>Lactobacillales</taxon>
        <taxon>Lactobacillaceae</taxon>
        <taxon>Oenococcus</taxon>
    </lineage>
</organism>
<protein>
    <submittedName>
        <fullName evidence="3">Factor involved in shape determination, distribution of nucleoids and osmotic tolerance</fullName>
    </submittedName>
</protein>
<dbReference type="Pfam" id="PF02325">
    <property type="entry name" value="CCB3_YggT"/>
    <property type="match status" value="1"/>
</dbReference>
<keyword evidence="2" id="KW-0472">Membrane</keyword>
<dbReference type="GO" id="GO:0016020">
    <property type="term" value="C:membrane"/>
    <property type="evidence" value="ECO:0007669"/>
    <property type="project" value="InterPro"/>
</dbReference>
<evidence type="ECO:0000313" key="3">
    <source>
        <dbReference type="EMBL" id="VDB98375.1"/>
    </source>
</evidence>
<dbReference type="PANTHER" id="PTHR33219:SF14">
    <property type="entry name" value="PROTEIN COFACTOR ASSEMBLY OF COMPLEX C SUBUNIT B CCB3, CHLOROPLASTIC-RELATED"/>
    <property type="match status" value="1"/>
</dbReference>
<dbReference type="AlphaFoldDB" id="A0AAQ2UVH8"/>
<dbReference type="EMBL" id="LR031358">
    <property type="protein sequence ID" value="VDB98375.1"/>
    <property type="molecule type" value="Genomic_DNA"/>
</dbReference>
<evidence type="ECO:0000256" key="1">
    <source>
        <dbReference type="ARBA" id="ARBA00010894"/>
    </source>
</evidence>
<comment type="similarity">
    <text evidence="1">Belongs to the YggT family.</text>
</comment>